<organism evidence="1">
    <name type="scientific">uncultured Gemmatimonadetes bacterium Rifle_16ft_4_minimus_37772</name>
    <dbReference type="NCBI Taxonomy" id="1665097"/>
    <lineage>
        <taxon>Bacteria</taxon>
        <taxon>Pseudomonadati</taxon>
        <taxon>Gemmatimonadota</taxon>
        <taxon>environmental samples</taxon>
    </lineage>
</organism>
<reference evidence="1" key="1">
    <citation type="journal article" date="2015" name="ISME J.">
        <title>Aquifer environment selects for microbial species cohorts in sediment and groundwater.</title>
        <authorList>
            <person name="Hug L.A."/>
            <person name="Thomas B.C."/>
            <person name="Brown C.T."/>
            <person name="Frischkorn K.R."/>
            <person name="Williams K.H."/>
            <person name="Tringe S.G."/>
            <person name="Banfield J.F."/>
        </authorList>
    </citation>
    <scope>NUCLEOTIDE SEQUENCE</scope>
</reference>
<dbReference type="EMBL" id="KT007003">
    <property type="protein sequence ID" value="AKQ02761.1"/>
    <property type="molecule type" value="Genomic_DNA"/>
</dbReference>
<protein>
    <submittedName>
        <fullName evidence="1">Uncharacterized protein</fullName>
    </submittedName>
</protein>
<proteinExistence type="predicted"/>
<name>A0A0H4T4V4_9BACT</name>
<evidence type="ECO:0000313" key="1">
    <source>
        <dbReference type="EMBL" id="AKQ02761.1"/>
    </source>
</evidence>
<sequence>MPKVPVMAEVSERHLRAYQEEACRRGVSAESLVEQTVNTLLRDLEREEEAGLDAPITQQV</sequence>
<accession>A0A0H4T4V4</accession>
<dbReference type="AlphaFoldDB" id="A0A0H4T4V4"/>